<name>A0A2M8QBT3_9CHLR</name>
<organism evidence="6 7">
    <name type="scientific">Candidatus Thermofonsia Clade 3 bacterium</name>
    <dbReference type="NCBI Taxonomy" id="2364212"/>
    <lineage>
        <taxon>Bacteria</taxon>
        <taxon>Bacillati</taxon>
        <taxon>Chloroflexota</taxon>
        <taxon>Candidatus Thermofontia</taxon>
        <taxon>Candidatus Thermofonsia Clade 3</taxon>
    </lineage>
</organism>
<dbReference type="PIRSF" id="PIRSF002741">
    <property type="entry name" value="MppA"/>
    <property type="match status" value="1"/>
</dbReference>
<evidence type="ECO:0000256" key="4">
    <source>
        <dbReference type="SAM" id="Phobius"/>
    </source>
</evidence>
<feature type="transmembrane region" description="Helical" evidence="4">
    <location>
        <begin position="7"/>
        <end position="26"/>
    </location>
</feature>
<dbReference type="GO" id="GO:0042597">
    <property type="term" value="C:periplasmic space"/>
    <property type="evidence" value="ECO:0007669"/>
    <property type="project" value="UniProtKB-ARBA"/>
</dbReference>
<keyword evidence="3" id="KW-0732">Signal</keyword>
<comment type="caution">
    <text evidence="6">The sequence shown here is derived from an EMBL/GenBank/DDBJ whole genome shotgun (WGS) entry which is preliminary data.</text>
</comment>
<dbReference type="Gene3D" id="3.40.190.10">
    <property type="entry name" value="Periplasmic binding protein-like II"/>
    <property type="match status" value="1"/>
</dbReference>
<protein>
    <recommendedName>
        <fullName evidence="5">Solute-binding protein family 5 domain-containing protein</fullName>
    </recommendedName>
</protein>
<comment type="similarity">
    <text evidence="1">Belongs to the bacterial solute-binding protein 5 family.</text>
</comment>
<reference evidence="6 7" key="1">
    <citation type="submission" date="2017-11" db="EMBL/GenBank/DDBJ databases">
        <title>Evolution of Phototrophy in the Chloroflexi Phylum Driven by Horizontal Gene Transfer.</title>
        <authorList>
            <person name="Ward L.M."/>
            <person name="Hemp J."/>
            <person name="Shih P.M."/>
            <person name="Mcglynn S.E."/>
            <person name="Fischer W."/>
        </authorList>
    </citation>
    <scope>NUCLEOTIDE SEQUENCE [LARGE SCALE GENOMIC DNA]</scope>
    <source>
        <strain evidence="6">JP3_7</strain>
    </source>
</reference>
<keyword evidence="2" id="KW-0813">Transport</keyword>
<evidence type="ECO:0000313" key="7">
    <source>
        <dbReference type="Proteomes" id="UP000230790"/>
    </source>
</evidence>
<keyword evidence="4" id="KW-1133">Transmembrane helix</keyword>
<evidence type="ECO:0000313" key="6">
    <source>
        <dbReference type="EMBL" id="PJF47257.1"/>
    </source>
</evidence>
<proteinExistence type="inferred from homology"/>
<dbReference type="AlphaFoldDB" id="A0A2M8QBT3"/>
<dbReference type="InterPro" id="IPR039424">
    <property type="entry name" value="SBP_5"/>
</dbReference>
<evidence type="ECO:0000256" key="3">
    <source>
        <dbReference type="ARBA" id="ARBA00022729"/>
    </source>
</evidence>
<dbReference type="SUPFAM" id="SSF53850">
    <property type="entry name" value="Periplasmic binding protein-like II"/>
    <property type="match status" value="1"/>
</dbReference>
<dbReference type="Gene3D" id="3.10.105.10">
    <property type="entry name" value="Dipeptide-binding Protein, Domain 3"/>
    <property type="match status" value="1"/>
</dbReference>
<dbReference type="EMBL" id="PGTN01000058">
    <property type="protein sequence ID" value="PJF47257.1"/>
    <property type="molecule type" value="Genomic_DNA"/>
</dbReference>
<keyword evidence="4" id="KW-0472">Membrane</keyword>
<dbReference type="Proteomes" id="UP000230790">
    <property type="component" value="Unassembled WGS sequence"/>
</dbReference>
<evidence type="ECO:0000259" key="5">
    <source>
        <dbReference type="Pfam" id="PF00496"/>
    </source>
</evidence>
<evidence type="ECO:0000256" key="1">
    <source>
        <dbReference type="ARBA" id="ARBA00005695"/>
    </source>
</evidence>
<dbReference type="Gene3D" id="3.90.76.10">
    <property type="entry name" value="Dipeptide-binding Protein, Domain 1"/>
    <property type="match status" value="1"/>
</dbReference>
<feature type="domain" description="Solute-binding protein family 5" evidence="5">
    <location>
        <begin position="82"/>
        <end position="458"/>
    </location>
</feature>
<gene>
    <name evidence="6" type="ORF">CUN48_09570</name>
</gene>
<dbReference type="Pfam" id="PF00496">
    <property type="entry name" value="SBP_bac_5"/>
    <property type="match status" value="1"/>
</dbReference>
<evidence type="ECO:0000256" key="2">
    <source>
        <dbReference type="ARBA" id="ARBA00022448"/>
    </source>
</evidence>
<dbReference type="GO" id="GO:1904680">
    <property type="term" value="F:peptide transmembrane transporter activity"/>
    <property type="evidence" value="ECO:0007669"/>
    <property type="project" value="TreeGrafter"/>
</dbReference>
<dbReference type="CDD" id="cd08513">
    <property type="entry name" value="PBP2_thermophilic_Hb8_like"/>
    <property type="match status" value="1"/>
</dbReference>
<dbReference type="InterPro" id="IPR030678">
    <property type="entry name" value="Peptide/Ni-bd"/>
</dbReference>
<dbReference type="GO" id="GO:0043190">
    <property type="term" value="C:ATP-binding cassette (ABC) transporter complex"/>
    <property type="evidence" value="ECO:0007669"/>
    <property type="project" value="InterPro"/>
</dbReference>
<dbReference type="PANTHER" id="PTHR30290:SF9">
    <property type="entry name" value="OLIGOPEPTIDE-BINDING PROTEIN APPA"/>
    <property type="match status" value="1"/>
</dbReference>
<dbReference type="PANTHER" id="PTHR30290">
    <property type="entry name" value="PERIPLASMIC BINDING COMPONENT OF ABC TRANSPORTER"/>
    <property type="match status" value="1"/>
</dbReference>
<sequence length="560" mass="62489">MRTLRLPLLFIVLGIAGVTLLVYQFVASRDTVLVPAAGGTYIEGVVGAPKHINPLLCPLNEADRDLCSLVFSGLTRLNEFGEVVPDLAETWSIADNGLTYAFKLRQNARWEDGAPVTADDVLFTIGLIKQSDFPGRKDISELWRRVEVTKLDDYTVQFRLNQPYAPFMDYTTVGLLPKHILEGTSAANLDKLPFNQQPKGNGPWRVAELNTAGGRISSITLEPSSTYFGPGPKLGRFVLRYYPNTQSLLDAFRNGDVDGMADFSPTAEGAEASGLPNVTIYSMPSARFVALMINLRKDNGALALTELPVRRALMLALDREAIIRDVLKGRGILADTPFIPGTWAHDASVRSYSRDLEQAKQLLREAGYEVAVVAPSNVEVWQKGGEPIAFTVLTPEGGIYPQVAEAVARQWRELGVQVTVIPVRNIVRNFLATHQFQVALTETLLDGDPDPFPLWHQSQANVGQNFTGWENAEASQWLEQARTTIDRAQRFELYRRFQEKFVEELPALMLYHPTFDYIIASRVRNVQVAPIVYPSDRFRSLNQWMINTRRVLASEATLQP</sequence>
<keyword evidence="4" id="KW-0812">Transmembrane</keyword>
<accession>A0A2M8QBT3</accession>
<dbReference type="InterPro" id="IPR000914">
    <property type="entry name" value="SBP_5_dom"/>
</dbReference>
<dbReference type="GO" id="GO:0015833">
    <property type="term" value="P:peptide transport"/>
    <property type="evidence" value="ECO:0007669"/>
    <property type="project" value="TreeGrafter"/>
</dbReference>